<gene>
    <name evidence="4" type="ORF">FCN80_24790</name>
</gene>
<accession>A0ABY2SI22</accession>
<dbReference type="SUPFAM" id="SSF51735">
    <property type="entry name" value="NAD(P)-binding Rossmann-fold domains"/>
    <property type="match status" value="1"/>
</dbReference>
<comment type="caution">
    <text evidence="4">The sequence shown here is derived from an EMBL/GenBank/DDBJ whole genome shotgun (WGS) entry which is preliminary data.</text>
</comment>
<dbReference type="PANTHER" id="PTHR43362:SF7">
    <property type="entry name" value="D-MANNONATE OXIDOREDUCTASE"/>
    <property type="match status" value="1"/>
</dbReference>
<dbReference type="PRINTS" id="PR00084">
    <property type="entry name" value="MTLDHDRGNASE"/>
</dbReference>
<dbReference type="InterPro" id="IPR013131">
    <property type="entry name" value="Mannitol_DH_N"/>
</dbReference>
<dbReference type="RefSeq" id="WP_136992986.1">
    <property type="nucleotide sequence ID" value="NZ_SZPQ01000074.1"/>
</dbReference>
<dbReference type="Proteomes" id="UP000305202">
    <property type="component" value="Unassembled WGS sequence"/>
</dbReference>
<dbReference type="InterPro" id="IPR013328">
    <property type="entry name" value="6PGD_dom2"/>
</dbReference>
<evidence type="ECO:0000313" key="5">
    <source>
        <dbReference type="Proteomes" id="UP000305202"/>
    </source>
</evidence>
<dbReference type="InterPro" id="IPR050988">
    <property type="entry name" value="Mannitol_DH/Oxidoreductase"/>
</dbReference>
<name>A0ABY2SI22_9HYPH</name>
<feature type="domain" description="Mannitol dehydrogenase N-terminal" evidence="2">
    <location>
        <begin position="10"/>
        <end position="261"/>
    </location>
</feature>
<protein>
    <submittedName>
        <fullName evidence="4">Mannitol dehydrogenase family protein</fullName>
    </submittedName>
</protein>
<dbReference type="Pfam" id="PF01232">
    <property type="entry name" value="Mannitol_dh"/>
    <property type="match status" value="1"/>
</dbReference>
<dbReference type="InterPro" id="IPR013118">
    <property type="entry name" value="Mannitol_DH_C"/>
</dbReference>
<proteinExistence type="predicted"/>
<keyword evidence="1" id="KW-0560">Oxidoreductase</keyword>
<evidence type="ECO:0000259" key="3">
    <source>
        <dbReference type="Pfam" id="PF08125"/>
    </source>
</evidence>
<dbReference type="PANTHER" id="PTHR43362">
    <property type="entry name" value="MANNITOL DEHYDROGENASE DSF1-RELATED"/>
    <property type="match status" value="1"/>
</dbReference>
<dbReference type="SUPFAM" id="SSF48179">
    <property type="entry name" value="6-phosphogluconate dehydrogenase C-terminal domain-like"/>
    <property type="match status" value="1"/>
</dbReference>
<evidence type="ECO:0000259" key="2">
    <source>
        <dbReference type="Pfam" id="PF01232"/>
    </source>
</evidence>
<dbReference type="InterPro" id="IPR008927">
    <property type="entry name" value="6-PGluconate_DH-like_C_sf"/>
</dbReference>
<dbReference type="InterPro" id="IPR050025">
    <property type="entry name" value="DalD"/>
</dbReference>
<dbReference type="EMBL" id="SZPQ01000074">
    <property type="protein sequence ID" value="TKI02498.1"/>
    <property type="molecule type" value="Genomic_DNA"/>
</dbReference>
<dbReference type="InterPro" id="IPR000669">
    <property type="entry name" value="Mannitol_DH"/>
</dbReference>
<evidence type="ECO:0000313" key="4">
    <source>
        <dbReference type="EMBL" id="TKI02498.1"/>
    </source>
</evidence>
<keyword evidence="5" id="KW-1185">Reference proteome</keyword>
<evidence type="ECO:0000256" key="1">
    <source>
        <dbReference type="ARBA" id="ARBA00023002"/>
    </source>
</evidence>
<feature type="domain" description="Mannitol dehydrogenase C-terminal" evidence="3">
    <location>
        <begin position="270"/>
        <end position="455"/>
    </location>
</feature>
<dbReference type="InterPro" id="IPR036291">
    <property type="entry name" value="NAD(P)-bd_dom_sf"/>
</dbReference>
<reference evidence="4 5" key="1">
    <citation type="submission" date="2019-04" db="EMBL/GenBank/DDBJ databases">
        <authorList>
            <person name="Li M."/>
            <person name="Gao C."/>
        </authorList>
    </citation>
    <scope>NUCLEOTIDE SEQUENCE [LARGE SCALE GENOMIC DNA]</scope>
    <source>
        <strain evidence="4 5">BGMRC 2031</strain>
    </source>
</reference>
<dbReference type="Gene3D" id="1.10.1040.10">
    <property type="entry name" value="N-(1-d-carboxylethyl)-l-norvaline Dehydrogenase, domain 2"/>
    <property type="match status" value="1"/>
</dbReference>
<dbReference type="NCBIfam" id="NF043014">
    <property type="entry name" value="DArabDhDalD"/>
    <property type="match status" value="1"/>
</dbReference>
<dbReference type="Pfam" id="PF08125">
    <property type="entry name" value="Mannitol_dh_C"/>
    <property type="match status" value="1"/>
</dbReference>
<organism evidence="4 5">
    <name type="scientific">Martelella alba</name>
    <dbReference type="NCBI Taxonomy" id="2590451"/>
    <lineage>
        <taxon>Bacteria</taxon>
        <taxon>Pseudomonadati</taxon>
        <taxon>Pseudomonadota</taxon>
        <taxon>Alphaproteobacteria</taxon>
        <taxon>Hyphomicrobiales</taxon>
        <taxon>Aurantimonadaceae</taxon>
        <taxon>Martelella</taxon>
    </lineage>
</organism>
<sequence>MNRNSKSIWLHLGASAFNRAHQSWYLNRLKEKENNEYGWSLSLANIRKSDVSQRILEHLSQQGNIYTLEMISPDGIIKYETIHSIDNVILWDEGLNKTVTEGGRKETKIISFTVTEGGYYLREDGHLDISDPEIQSDLSGSKDTTTLYGLLAKIMKIRIINNSGPITLLSCDNLRSNGSRFFHAFIEFIEEKQDVNLLSWVKNNISTPNSMVDRITPRFNQTIYPRIEKKGIYDDKVPVSCEEFSQWVIEDDFISSRPQLENVGVEFVKDVLPYEEAKIRVLNASHSCVAWAGTLLGKHYIDESLLPDVQKWIRNYILNDVRAVLPSNEIDLENYCDITLKRFSNKWVRDTNQRVSSDSIAKVNEFILPTIKSLYDKKITPAATLVFPVLYFRFMEKFTCDHLIFEYQDRAFNKVNFEFIFKTEDPLFSFCKTKNLFGSLSDSDIFINDMRNVLSHVDERLHAMIADEKLP</sequence>
<dbReference type="Gene3D" id="3.40.50.720">
    <property type="entry name" value="NAD(P)-binding Rossmann-like Domain"/>
    <property type="match status" value="1"/>
</dbReference>